<organism evidence="11 12">
    <name type="scientific">Amphiprion percula</name>
    <name type="common">Orange clownfish</name>
    <name type="synonym">Lutjanus percula</name>
    <dbReference type="NCBI Taxonomy" id="161767"/>
    <lineage>
        <taxon>Eukaryota</taxon>
        <taxon>Metazoa</taxon>
        <taxon>Chordata</taxon>
        <taxon>Craniata</taxon>
        <taxon>Vertebrata</taxon>
        <taxon>Euteleostomi</taxon>
        <taxon>Actinopterygii</taxon>
        <taxon>Neopterygii</taxon>
        <taxon>Teleostei</taxon>
        <taxon>Neoteleostei</taxon>
        <taxon>Acanthomorphata</taxon>
        <taxon>Ovalentaria</taxon>
        <taxon>Pomacentridae</taxon>
        <taxon>Amphiprion</taxon>
    </lineage>
</organism>
<evidence type="ECO:0000256" key="1">
    <source>
        <dbReference type="ARBA" id="ARBA00004123"/>
    </source>
</evidence>
<dbReference type="SMART" id="SM00408">
    <property type="entry name" value="IGc2"/>
    <property type="match status" value="4"/>
</dbReference>
<evidence type="ECO:0000256" key="4">
    <source>
        <dbReference type="ARBA" id="ARBA00022490"/>
    </source>
</evidence>
<dbReference type="InterPro" id="IPR050964">
    <property type="entry name" value="Striated_Muscle_Regulatory"/>
</dbReference>
<dbReference type="InterPro" id="IPR003599">
    <property type="entry name" value="Ig_sub"/>
</dbReference>
<keyword evidence="12" id="KW-1185">Reference proteome</keyword>
<evidence type="ECO:0000259" key="10">
    <source>
        <dbReference type="PROSITE" id="PS50835"/>
    </source>
</evidence>
<dbReference type="InterPro" id="IPR007110">
    <property type="entry name" value="Ig-like_dom"/>
</dbReference>
<name>A0A3P8SVL0_AMPPE</name>
<dbReference type="FunFam" id="2.60.40.10:FF:001272">
    <property type="entry name" value="titin isoform X1"/>
    <property type="match status" value="1"/>
</dbReference>
<feature type="region of interest" description="Disordered" evidence="9">
    <location>
        <begin position="679"/>
        <end position="698"/>
    </location>
</feature>
<evidence type="ECO:0000256" key="2">
    <source>
        <dbReference type="ARBA" id="ARBA00004496"/>
    </source>
</evidence>
<dbReference type="FunFam" id="2.60.40.10:FF:000022">
    <property type="entry name" value="Cardiac titin"/>
    <property type="match status" value="1"/>
</dbReference>
<protein>
    <recommendedName>
        <fullName evidence="10">Ig-like domain-containing protein</fullName>
    </recommendedName>
</protein>
<evidence type="ECO:0000256" key="9">
    <source>
        <dbReference type="SAM" id="MobiDB-lite"/>
    </source>
</evidence>
<dbReference type="SUPFAM" id="SSF48726">
    <property type="entry name" value="Immunoglobulin"/>
    <property type="match status" value="5"/>
</dbReference>
<feature type="domain" description="Ig-like" evidence="10">
    <location>
        <begin position="309"/>
        <end position="394"/>
    </location>
</feature>
<keyword evidence="7" id="KW-0539">Nucleus</keyword>
<reference evidence="11 12" key="1">
    <citation type="submission" date="2018-03" db="EMBL/GenBank/DDBJ databases">
        <title>Finding Nemo's genes: A chromosome-scale reference assembly of the genome of the orange clownfish Amphiprion percula.</title>
        <authorList>
            <person name="Lehmann R."/>
        </authorList>
    </citation>
    <scope>NUCLEOTIDE SEQUENCE</scope>
</reference>
<evidence type="ECO:0000256" key="7">
    <source>
        <dbReference type="ARBA" id="ARBA00023242"/>
    </source>
</evidence>
<reference evidence="11" key="2">
    <citation type="submission" date="2025-08" db="UniProtKB">
        <authorList>
            <consortium name="Ensembl"/>
        </authorList>
    </citation>
    <scope>IDENTIFICATION</scope>
</reference>
<evidence type="ECO:0000256" key="8">
    <source>
        <dbReference type="ARBA" id="ARBA00023319"/>
    </source>
</evidence>
<keyword evidence="4" id="KW-0963">Cytoplasm</keyword>
<keyword evidence="8" id="KW-0393">Immunoglobulin domain</keyword>
<dbReference type="PANTHER" id="PTHR13817:SF151">
    <property type="entry name" value="TITIN"/>
    <property type="match status" value="1"/>
</dbReference>
<keyword evidence="6" id="KW-1015">Disulfide bond</keyword>
<dbReference type="AlphaFoldDB" id="A0A3P8SVL0"/>
<dbReference type="Gene3D" id="2.60.40.10">
    <property type="entry name" value="Immunoglobulins"/>
    <property type="match status" value="5"/>
</dbReference>
<dbReference type="Ensembl" id="ENSAPET00000017001.1">
    <property type="protein sequence ID" value="ENSAPEP00000016544.1"/>
    <property type="gene ID" value="ENSAPEG00000011778.1"/>
</dbReference>
<dbReference type="GeneTree" id="ENSGT01110000267173"/>
<reference evidence="11" key="3">
    <citation type="submission" date="2025-09" db="UniProtKB">
        <authorList>
            <consortium name="Ensembl"/>
        </authorList>
    </citation>
    <scope>IDENTIFICATION</scope>
</reference>
<dbReference type="GO" id="GO:0031430">
    <property type="term" value="C:M band"/>
    <property type="evidence" value="ECO:0007669"/>
    <property type="project" value="TreeGrafter"/>
</dbReference>
<evidence type="ECO:0000313" key="11">
    <source>
        <dbReference type="Ensembl" id="ENSAPEP00000016544.1"/>
    </source>
</evidence>
<dbReference type="PANTHER" id="PTHR13817">
    <property type="entry name" value="TITIN"/>
    <property type="match status" value="1"/>
</dbReference>
<dbReference type="CDD" id="cd00096">
    <property type="entry name" value="Ig"/>
    <property type="match status" value="1"/>
</dbReference>
<keyword evidence="5" id="KW-0677">Repeat</keyword>
<dbReference type="SMART" id="SM00409">
    <property type="entry name" value="IG"/>
    <property type="match status" value="5"/>
</dbReference>
<dbReference type="Pfam" id="PF07679">
    <property type="entry name" value="I-set"/>
    <property type="match status" value="5"/>
</dbReference>
<dbReference type="FunFam" id="2.60.40.10:FF:000050">
    <property type="entry name" value="Titin isoform B"/>
    <property type="match status" value="1"/>
</dbReference>
<evidence type="ECO:0000256" key="3">
    <source>
        <dbReference type="ARBA" id="ARBA00006692"/>
    </source>
</evidence>
<sequence>SPLTERKVPPNFTKRPSESMMDSVGKTVKMEGRVSGSQPLTITWFKDNSEIFASNKYEVSFKNNMAVLSVRDSTPSDSGVYTCEASNEADIGAKVAPTEAAAPAAAVPVKRLDNLFFIEEPKNVSVTESKDTYDHFSGQCSKFPHDATCLLICFAEGTATFIAKIGGDPIPSVKWMKGKWRQITPGGRIAIEHKGQDAKMEIREVTKSDAGLYRCVATNKHGEIECGAEIEVTKKEEVEGLGDLRTRLKKTPGLIMCLMSVRTPSKQKSPKKDEDIDIVELLRGQDPKDYERILREHNIHDYRAILQLPVKWLKELEPETSCMKGQPMYLTCELNKERDVVWKRNGTILKKKAGKVAINVIGMQHAVTIQNSTDEDAGAYTCEVDGQEDVKTTTNVKVIEIEMGFVDHLKDVSVPEKKQAKFECSITKDVPKVMWFRGAEIVTPSPKYEIIDDGKKHMLIVNSCEFDDEAQYSIEVLGQKSSARLLVEGKLTFVQQLQDQTVKEGNTVRFDLELSHENVPVVWYRNEMKLHVSRTVLTYVEGKKHSLEMRTLNLDDTCQIKAEAKGIYSTAKLTVIGNSSSDVFCLETKLKDWKQERRTSPGESSRLDLPTTGESSRVDLPTTVESSRVDLPTTVESSRVDLPTTGESSRVDLPTTGASSRVDLPTTVESSRVDLLTTGESSRVDLPTTPESSRVGLL</sequence>
<dbReference type="Proteomes" id="UP000265080">
    <property type="component" value="Chromosome 12"/>
</dbReference>
<dbReference type="InterPro" id="IPR013098">
    <property type="entry name" value="Ig_I-set"/>
</dbReference>
<comment type="subcellular location">
    <subcellularLocation>
        <location evidence="2">Cytoplasm</location>
    </subcellularLocation>
    <subcellularLocation>
        <location evidence="1">Nucleus</location>
    </subcellularLocation>
</comment>
<dbReference type="InterPro" id="IPR036179">
    <property type="entry name" value="Ig-like_dom_sf"/>
</dbReference>
<feature type="region of interest" description="Disordered" evidence="9">
    <location>
        <begin position="595"/>
        <end position="663"/>
    </location>
</feature>
<dbReference type="FunFam" id="2.60.40.10:FF:000214">
    <property type="entry name" value="titin isoform X1"/>
    <property type="match status" value="1"/>
</dbReference>
<evidence type="ECO:0000256" key="6">
    <source>
        <dbReference type="ARBA" id="ARBA00023157"/>
    </source>
</evidence>
<comment type="similarity">
    <text evidence="3">Belongs to the protein kinase superfamily. CAMK Ser/Thr protein kinase family.</text>
</comment>
<evidence type="ECO:0000256" key="5">
    <source>
        <dbReference type="ARBA" id="ARBA00022737"/>
    </source>
</evidence>
<dbReference type="GO" id="GO:0005634">
    <property type="term" value="C:nucleus"/>
    <property type="evidence" value="ECO:0007669"/>
    <property type="project" value="UniProtKB-SubCell"/>
</dbReference>
<evidence type="ECO:0000313" key="12">
    <source>
        <dbReference type="Proteomes" id="UP000265080"/>
    </source>
</evidence>
<accession>A0A3P8SVL0</accession>
<dbReference type="STRING" id="161767.ENSAPEP00000016544"/>
<feature type="domain" description="Ig-like" evidence="10">
    <location>
        <begin position="121"/>
        <end position="233"/>
    </location>
</feature>
<dbReference type="PROSITE" id="PS50835">
    <property type="entry name" value="IG_LIKE"/>
    <property type="match status" value="3"/>
</dbReference>
<dbReference type="InterPro" id="IPR013783">
    <property type="entry name" value="Ig-like_fold"/>
</dbReference>
<feature type="domain" description="Ig-like" evidence="10">
    <location>
        <begin position="10"/>
        <end position="96"/>
    </location>
</feature>
<dbReference type="GO" id="GO:0045214">
    <property type="term" value="P:sarcomere organization"/>
    <property type="evidence" value="ECO:0007669"/>
    <property type="project" value="TreeGrafter"/>
</dbReference>
<dbReference type="InterPro" id="IPR003598">
    <property type="entry name" value="Ig_sub2"/>
</dbReference>
<proteinExistence type="inferred from homology"/>
<feature type="region of interest" description="Disordered" evidence="9">
    <location>
        <begin position="1"/>
        <end position="21"/>
    </location>
</feature>